<dbReference type="EMBL" id="GAIX01014311">
    <property type="protein sequence ID" value="JAA78249.1"/>
    <property type="molecule type" value="Transcribed_RNA"/>
</dbReference>
<name>S4NMG6_9NEOP</name>
<dbReference type="AlphaFoldDB" id="S4NMG6"/>
<protein>
    <submittedName>
        <fullName evidence="2">Uncharacterized protein</fullName>
    </submittedName>
</protein>
<keyword evidence="1" id="KW-0812">Transmembrane</keyword>
<evidence type="ECO:0000313" key="2">
    <source>
        <dbReference type="EMBL" id="JAA78249.1"/>
    </source>
</evidence>
<keyword evidence="1" id="KW-1133">Transmembrane helix</keyword>
<reference evidence="2" key="2">
    <citation type="submission" date="2013-05" db="EMBL/GenBank/DDBJ databases">
        <authorList>
            <person name="Carter J.-M."/>
            <person name="Baker S.C."/>
            <person name="Pink R."/>
            <person name="Carter D.R.F."/>
            <person name="Collins A."/>
            <person name="Tomlin J."/>
            <person name="Gibbs M."/>
            <person name="Breuker C.J."/>
        </authorList>
    </citation>
    <scope>NUCLEOTIDE SEQUENCE</scope>
    <source>
        <tissue evidence="2">Ovary</tissue>
    </source>
</reference>
<accession>S4NMG6</accession>
<feature type="transmembrane region" description="Helical" evidence="1">
    <location>
        <begin position="26"/>
        <end position="44"/>
    </location>
</feature>
<proteinExistence type="predicted"/>
<evidence type="ECO:0000256" key="1">
    <source>
        <dbReference type="SAM" id="Phobius"/>
    </source>
</evidence>
<organism evidence="2">
    <name type="scientific">Pararge aegeria</name>
    <name type="common">speckled wood butterfly</name>
    <dbReference type="NCBI Taxonomy" id="116150"/>
    <lineage>
        <taxon>Eukaryota</taxon>
        <taxon>Metazoa</taxon>
        <taxon>Ecdysozoa</taxon>
        <taxon>Arthropoda</taxon>
        <taxon>Hexapoda</taxon>
        <taxon>Insecta</taxon>
        <taxon>Pterygota</taxon>
        <taxon>Neoptera</taxon>
        <taxon>Endopterygota</taxon>
        <taxon>Lepidoptera</taxon>
        <taxon>Glossata</taxon>
        <taxon>Ditrysia</taxon>
        <taxon>Papilionoidea</taxon>
        <taxon>Nymphalidae</taxon>
        <taxon>Satyrinae</taxon>
        <taxon>Satyrini</taxon>
        <taxon>Parargina</taxon>
        <taxon>Pararge</taxon>
    </lineage>
</organism>
<keyword evidence="1" id="KW-0472">Membrane</keyword>
<sequence>MIILSIYFLLINFVLPSTIKRLRSDYLGFIFSGLSPIWFLYFGYKICFNEQCRRSCKGLAQYPYVISIIYKLTYTTVLFIDKTAKSV</sequence>
<reference evidence="2" key="1">
    <citation type="journal article" date="2013" name="BMC Genomics">
        <title>Unscrambling butterfly oogenesis.</title>
        <authorList>
            <person name="Carter J.M."/>
            <person name="Baker S.C."/>
            <person name="Pink R."/>
            <person name="Carter D.R."/>
            <person name="Collins A."/>
            <person name="Tomlin J."/>
            <person name="Gibbs M."/>
            <person name="Breuker C.J."/>
        </authorList>
    </citation>
    <scope>NUCLEOTIDE SEQUENCE</scope>
    <source>
        <tissue evidence="2">Ovary</tissue>
    </source>
</reference>